<reference evidence="2 3" key="1">
    <citation type="submission" date="2020-05" db="EMBL/GenBank/DDBJ databases">
        <title>MicrobeNet Type strains.</title>
        <authorList>
            <person name="Nicholson A.C."/>
        </authorList>
    </citation>
    <scope>NUCLEOTIDE SEQUENCE [LARGE SCALE GENOMIC DNA]</scope>
    <source>
        <strain evidence="2 3">JCM 3224</strain>
    </source>
</reference>
<dbReference type="SUPFAM" id="SSF53474">
    <property type="entry name" value="alpha/beta-Hydrolases"/>
    <property type="match status" value="1"/>
</dbReference>
<dbReference type="AlphaFoldDB" id="A0A849C090"/>
<dbReference type="Pfam" id="PF12697">
    <property type="entry name" value="Abhydrolase_6"/>
    <property type="match status" value="1"/>
</dbReference>
<accession>A0A849C090</accession>
<evidence type="ECO:0000259" key="1">
    <source>
        <dbReference type="Pfam" id="PF12697"/>
    </source>
</evidence>
<dbReference type="GO" id="GO:0016787">
    <property type="term" value="F:hydrolase activity"/>
    <property type="evidence" value="ECO:0007669"/>
    <property type="project" value="UniProtKB-KW"/>
</dbReference>
<protein>
    <submittedName>
        <fullName evidence="2">Alpha/beta hydrolase</fullName>
    </submittedName>
</protein>
<keyword evidence="2" id="KW-0378">Hydrolase</keyword>
<name>A0A849C090_9NOCA</name>
<dbReference type="InterPro" id="IPR052897">
    <property type="entry name" value="Sec-Metab_Biosynth_Hydrolase"/>
</dbReference>
<keyword evidence="3" id="KW-1185">Reference proteome</keyword>
<dbReference type="EMBL" id="JABELX010000001">
    <property type="protein sequence ID" value="NNH68419.1"/>
    <property type="molecule type" value="Genomic_DNA"/>
</dbReference>
<dbReference type="PANTHER" id="PTHR37017">
    <property type="entry name" value="AB HYDROLASE-1 DOMAIN-CONTAINING PROTEIN-RELATED"/>
    <property type="match status" value="1"/>
</dbReference>
<dbReference type="PANTHER" id="PTHR37017:SF11">
    <property type="entry name" value="ESTERASE_LIPASE_THIOESTERASE DOMAIN-CONTAINING PROTEIN"/>
    <property type="match status" value="1"/>
</dbReference>
<evidence type="ECO:0000313" key="2">
    <source>
        <dbReference type="EMBL" id="NNH68419.1"/>
    </source>
</evidence>
<proteinExistence type="predicted"/>
<dbReference type="InterPro" id="IPR029058">
    <property type="entry name" value="AB_hydrolase_fold"/>
</dbReference>
<evidence type="ECO:0000313" key="3">
    <source>
        <dbReference type="Proteomes" id="UP000586827"/>
    </source>
</evidence>
<dbReference type="RefSeq" id="WP_067520705.1">
    <property type="nucleotide sequence ID" value="NZ_JABELX010000001.1"/>
</dbReference>
<comment type="caution">
    <text evidence="2">The sequence shown here is derived from an EMBL/GenBank/DDBJ whole genome shotgun (WGS) entry which is preliminary data.</text>
</comment>
<dbReference type="InterPro" id="IPR000073">
    <property type="entry name" value="AB_hydrolase_1"/>
</dbReference>
<organism evidence="2 3">
    <name type="scientific">Nocardia uniformis</name>
    <dbReference type="NCBI Taxonomy" id="53432"/>
    <lineage>
        <taxon>Bacteria</taxon>
        <taxon>Bacillati</taxon>
        <taxon>Actinomycetota</taxon>
        <taxon>Actinomycetes</taxon>
        <taxon>Mycobacteriales</taxon>
        <taxon>Nocardiaceae</taxon>
        <taxon>Nocardia</taxon>
    </lineage>
</organism>
<gene>
    <name evidence="2" type="ORF">HLB23_00715</name>
</gene>
<sequence>MTNTHELPNILLVHGAWADGSSWSKVIEILRADGFASVVASQLALRGFDDDVATVVRDLELLDGPTILVGHSYGGAVISQAAVDRPRVAGLVYVAAYAPKAGQSAFQINQEFGVELPSGADLINIGTPEAPDFLIDRSRFHQDFCADLTTEEATVLAAVQKPTSVLALAGAGTRVPAWESQRANTWYQVSGNDAMIHPDLERQMAAQITDEERIITLATGHASMVSKPAEIADLIAKAARNR</sequence>
<dbReference type="Gene3D" id="3.40.50.1820">
    <property type="entry name" value="alpha/beta hydrolase"/>
    <property type="match status" value="1"/>
</dbReference>
<feature type="domain" description="AB hydrolase-1" evidence="1">
    <location>
        <begin position="10"/>
        <end position="233"/>
    </location>
</feature>
<dbReference type="Proteomes" id="UP000586827">
    <property type="component" value="Unassembled WGS sequence"/>
</dbReference>